<dbReference type="InterPro" id="IPR037026">
    <property type="entry name" value="Vgr_OB-fold_dom_sf"/>
</dbReference>
<dbReference type="Gene3D" id="4.10.220.110">
    <property type="match status" value="1"/>
</dbReference>
<dbReference type="InterPro" id="IPR050708">
    <property type="entry name" value="T6SS_VgrG/RHS"/>
</dbReference>
<keyword evidence="7" id="KW-1185">Reference proteome</keyword>
<dbReference type="GO" id="GO:0005576">
    <property type="term" value="C:extracellular region"/>
    <property type="evidence" value="ECO:0007669"/>
    <property type="project" value="UniProtKB-SubCell"/>
</dbReference>
<feature type="domain" description="Gp5/Type VI secretion system Vgr C-terminal trimerisation" evidence="5">
    <location>
        <begin position="476"/>
        <end position="575"/>
    </location>
</feature>
<organism evidence="6 7">
    <name type="scientific">Gallaecimonas pentaromativorans</name>
    <dbReference type="NCBI Taxonomy" id="584787"/>
    <lineage>
        <taxon>Bacteria</taxon>
        <taxon>Pseudomonadati</taxon>
        <taxon>Pseudomonadota</taxon>
        <taxon>Gammaproteobacteria</taxon>
        <taxon>Enterobacterales</taxon>
        <taxon>Gallaecimonadaceae</taxon>
        <taxon>Gallaecimonas</taxon>
    </lineage>
</organism>
<dbReference type="InterPro" id="IPR017847">
    <property type="entry name" value="T6SS_RhsGE_Vgr_subset"/>
</dbReference>
<dbReference type="Gene3D" id="2.30.110.50">
    <property type="match status" value="1"/>
</dbReference>
<keyword evidence="3" id="KW-0964">Secreted</keyword>
<evidence type="ECO:0000313" key="7">
    <source>
        <dbReference type="Proteomes" id="UP000268033"/>
    </source>
</evidence>
<dbReference type="Pfam" id="PF04717">
    <property type="entry name" value="Phage_base_V"/>
    <property type="match status" value="1"/>
</dbReference>
<dbReference type="SUPFAM" id="SSF69279">
    <property type="entry name" value="Phage tail proteins"/>
    <property type="match status" value="2"/>
</dbReference>
<proteinExistence type="inferred from homology"/>
<comment type="similarity">
    <text evidence="2">Belongs to the VgrG protein family.</text>
</comment>
<comment type="subcellular location">
    <subcellularLocation>
        <location evidence="1">Secreted</location>
    </subcellularLocation>
</comment>
<dbReference type="SUPFAM" id="SSF69349">
    <property type="entry name" value="Phage fibre proteins"/>
    <property type="match status" value="1"/>
</dbReference>
<reference evidence="6 7" key="1">
    <citation type="submission" date="2018-11" db="EMBL/GenBank/DDBJ databases">
        <title>Genomic Encyclopedia of Type Strains, Phase IV (KMG-IV): sequencing the most valuable type-strain genomes for metagenomic binning, comparative biology and taxonomic classification.</title>
        <authorList>
            <person name="Goeker M."/>
        </authorList>
    </citation>
    <scope>NUCLEOTIDE SEQUENCE [LARGE SCALE GENOMIC DNA]</scope>
    <source>
        <strain evidence="6 7">DSM 21945</strain>
    </source>
</reference>
<accession>A0A3N1PV23</accession>
<comment type="caution">
    <text evidence="6">The sequence shown here is derived from an EMBL/GenBank/DDBJ whole genome shotgun (WGS) entry which is preliminary data.</text>
</comment>
<sequence>MGKELQHHFLKIQSPLGQDALVLERLDVSEGLSRLFNIQVGFFANSRISDLDSLVGENVTVSLGLGDKAGAKERYFNGHVLSISELGKAQHSDEGQRYQAVIVPRAWSATRRVNCRVFQNMTSVDIAKKVLGEHSQAIEESLKSFSPYTLPYCVQYQESDWDFVCRILANDGLFFFFKHAKGSHKLVIASSAKAFEPAAEKEVIFRTKKKGEAHISRWLVSSQAATAKWLDRAYNYSAPNDRVDEKTDGKPAGDKFGKQEAFYYHGEENRALESKSRAKQHLSAQINDTSLIEARSDLRSLGVGLSFGFKEHEDKIPSPNEFNIVEMTLTARVPLNSDGASGANAFQFANAFQCMPGDKDIVPKRRAKPLIPGIQTATVTGKSGEEIHVDKDGRIKVQFHWDREGKNNDESSCYVRVAHPWAGAGFGAQFIPRVGEEVVIAFLNGDPDQPLVTGAVYNGTHNLPYSTDGDGKNRYGIKTQTVKGGASNYNELQFDDTKGKELVNVQAEKDMKLLIKNDQIFEIKNDRSGKVLNDDSLNVTNNQTVKIDGDQKITVAKTITLDGGTSITLKCGGAKIEMKSSGEISIKGSVITLKGSQIKLN</sequence>
<dbReference type="AlphaFoldDB" id="A0A3N1PV23"/>
<dbReference type="InterPro" id="IPR054030">
    <property type="entry name" value="Gp5_Vgr_C"/>
</dbReference>
<dbReference type="Pfam" id="PF05954">
    <property type="entry name" value="Phage_GPD"/>
    <property type="match status" value="1"/>
</dbReference>
<dbReference type="PANTHER" id="PTHR32305:SF15">
    <property type="entry name" value="PROTEIN RHSA-RELATED"/>
    <property type="match status" value="1"/>
</dbReference>
<feature type="domain" description="Gp5/Type VI secretion system Vgr protein OB-fold" evidence="4">
    <location>
        <begin position="389"/>
        <end position="457"/>
    </location>
</feature>
<dbReference type="SUPFAM" id="SSF69255">
    <property type="entry name" value="gp5 N-terminal domain-like"/>
    <property type="match status" value="1"/>
</dbReference>
<dbReference type="EMBL" id="RJUL01000001">
    <property type="protein sequence ID" value="ROQ30600.1"/>
    <property type="molecule type" value="Genomic_DNA"/>
</dbReference>
<name>A0A3N1PV23_9GAMM</name>
<evidence type="ECO:0000256" key="3">
    <source>
        <dbReference type="ARBA" id="ARBA00022525"/>
    </source>
</evidence>
<dbReference type="Proteomes" id="UP000268033">
    <property type="component" value="Unassembled WGS sequence"/>
</dbReference>
<dbReference type="RefSeq" id="WP_123420423.1">
    <property type="nucleotide sequence ID" value="NZ_RJUL01000001.1"/>
</dbReference>
<dbReference type="STRING" id="584787.GCA_001247655_01880"/>
<evidence type="ECO:0000256" key="2">
    <source>
        <dbReference type="ARBA" id="ARBA00005558"/>
    </source>
</evidence>
<evidence type="ECO:0000259" key="5">
    <source>
        <dbReference type="Pfam" id="PF22178"/>
    </source>
</evidence>
<dbReference type="NCBIfam" id="TIGR01646">
    <property type="entry name" value="vgr_GE"/>
    <property type="match status" value="1"/>
</dbReference>
<dbReference type="Gene3D" id="2.40.50.230">
    <property type="entry name" value="Gp5 N-terminal domain"/>
    <property type="match status" value="1"/>
</dbReference>
<gene>
    <name evidence="6" type="ORF">EDC28_101286</name>
</gene>
<dbReference type="InterPro" id="IPR006531">
    <property type="entry name" value="Gp5/Vgr_OB"/>
</dbReference>
<protein>
    <submittedName>
        <fullName evidence="6">Type VI secretion system secreted protein VgrG</fullName>
    </submittedName>
</protein>
<dbReference type="NCBIfam" id="TIGR03361">
    <property type="entry name" value="VI_Rhs_Vgr"/>
    <property type="match status" value="1"/>
</dbReference>
<evidence type="ECO:0000313" key="6">
    <source>
        <dbReference type="EMBL" id="ROQ30600.1"/>
    </source>
</evidence>
<dbReference type="Gene3D" id="3.55.50.10">
    <property type="entry name" value="Baseplate protein-like domains"/>
    <property type="match status" value="1"/>
</dbReference>
<evidence type="ECO:0000259" key="4">
    <source>
        <dbReference type="Pfam" id="PF04717"/>
    </source>
</evidence>
<dbReference type="InterPro" id="IPR006533">
    <property type="entry name" value="T6SS_Vgr_RhsGE"/>
</dbReference>
<dbReference type="Pfam" id="PF22178">
    <property type="entry name" value="Gp5_trimer_C"/>
    <property type="match status" value="1"/>
</dbReference>
<evidence type="ECO:0000256" key="1">
    <source>
        <dbReference type="ARBA" id="ARBA00004613"/>
    </source>
</evidence>
<dbReference type="PANTHER" id="PTHR32305">
    <property type="match status" value="1"/>
</dbReference>